<evidence type="ECO:0000313" key="6">
    <source>
        <dbReference type="EMBL" id="MBO2452209.1"/>
    </source>
</evidence>
<sequence>MLDTRRMRLLRELSVHGTVTATAEALHLTGPAVSQQLAALEREAGMPLLEKQGRRLRLTAAGSLLVEHAEVILGGLAAAEADLEALRGGGRGVVRIAAFPSAARVLMPRVWRRLANDLELHLTDREPGPAVEALRQRDADVAVVHAYSLLPRELPPGCEQHRVMDDPVLLALPEGRVEAGAVVDLGSFAEDDWLMPGPETSCHELTRRACGAAGFVPRPVAVASDFSVLTALVAAGAGVALVPEMALPANVQGVGVHPLAQPITRTISAFTRAGESRQPHIRRVLDELQANDPVA</sequence>
<dbReference type="EMBL" id="JAGEOJ010000015">
    <property type="protein sequence ID" value="MBO2452209.1"/>
    <property type="molecule type" value="Genomic_DNA"/>
</dbReference>
<evidence type="ECO:0000256" key="3">
    <source>
        <dbReference type="ARBA" id="ARBA00023125"/>
    </source>
</evidence>
<reference evidence="6" key="1">
    <citation type="submission" date="2021-03" db="EMBL/GenBank/DDBJ databases">
        <authorList>
            <person name="Kanchanasin P."/>
            <person name="Saeng-In P."/>
            <person name="Phongsopitanun W."/>
            <person name="Yuki M."/>
            <person name="Kudo T."/>
            <person name="Ohkuma M."/>
            <person name="Tanasupawat S."/>
        </authorList>
    </citation>
    <scope>NUCLEOTIDE SEQUENCE</scope>
    <source>
        <strain evidence="6">GKU 128</strain>
    </source>
</reference>
<dbReference type="InterPro" id="IPR036390">
    <property type="entry name" value="WH_DNA-bd_sf"/>
</dbReference>
<protein>
    <submittedName>
        <fullName evidence="6">LysR family transcriptional regulator</fullName>
    </submittedName>
</protein>
<dbReference type="InterPro" id="IPR005119">
    <property type="entry name" value="LysR_subst-bd"/>
</dbReference>
<gene>
    <name evidence="6" type="ORF">J4573_34325</name>
</gene>
<dbReference type="Proteomes" id="UP000669179">
    <property type="component" value="Unassembled WGS sequence"/>
</dbReference>
<dbReference type="InterPro" id="IPR000847">
    <property type="entry name" value="LysR_HTH_N"/>
</dbReference>
<evidence type="ECO:0000256" key="2">
    <source>
        <dbReference type="ARBA" id="ARBA00023015"/>
    </source>
</evidence>
<feature type="domain" description="HTH lysR-type" evidence="5">
    <location>
        <begin position="2"/>
        <end position="59"/>
    </location>
</feature>
<dbReference type="InterPro" id="IPR036388">
    <property type="entry name" value="WH-like_DNA-bd_sf"/>
</dbReference>
<dbReference type="SUPFAM" id="SSF53850">
    <property type="entry name" value="Periplasmic binding protein-like II"/>
    <property type="match status" value="1"/>
</dbReference>
<evidence type="ECO:0000256" key="4">
    <source>
        <dbReference type="ARBA" id="ARBA00023163"/>
    </source>
</evidence>
<comment type="caution">
    <text evidence="6">The sequence shown here is derived from an EMBL/GenBank/DDBJ whole genome shotgun (WGS) entry which is preliminary data.</text>
</comment>
<proteinExistence type="inferred from homology"/>
<dbReference type="Pfam" id="PF00126">
    <property type="entry name" value="HTH_1"/>
    <property type="match status" value="1"/>
</dbReference>
<comment type="similarity">
    <text evidence="1">Belongs to the LysR transcriptional regulatory family.</text>
</comment>
<dbReference type="GO" id="GO:0003700">
    <property type="term" value="F:DNA-binding transcription factor activity"/>
    <property type="evidence" value="ECO:0007669"/>
    <property type="project" value="InterPro"/>
</dbReference>
<dbReference type="PROSITE" id="PS50931">
    <property type="entry name" value="HTH_LYSR"/>
    <property type="match status" value="1"/>
</dbReference>
<evidence type="ECO:0000313" key="7">
    <source>
        <dbReference type="Proteomes" id="UP000669179"/>
    </source>
</evidence>
<dbReference type="SUPFAM" id="SSF46785">
    <property type="entry name" value="Winged helix' DNA-binding domain"/>
    <property type="match status" value="1"/>
</dbReference>
<keyword evidence="3" id="KW-0238">DNA-binding</keyword>
<dbReference type="PANTHER" id="PTHR30346">
    <property type="entry name" value="TRANSCRIPTIONAL DUAL REGULATOR HCAR-RELATED"/>
    <property type="match status" value="1"/>
</dbReference>
<evidence type="ECO:0000259" key="5">
    <source>
        <dbReference type="PROSITE" id="PS50931"/>
    </source>
</evidence>
<dbReference type="Gene3D" id="3.40.190.10">
    <property type="entry name" value="Periplasmic binding protein-like II"/>
    <property type="match status" value="2"/>
</dbReference>
<keyword evidence="2" id="KW-0805">Transcription regulation</keyword>
<dbReference type="GO" id="GO:0003677">
    <property type="term" value="F:DNA binding"/>
    <property type="evidence" value="ECO:0007669"/>
    <property type="project" value="UniProtKB-KW"/>
</dbReference>
<dbReference type="Pfam" id="PF03466">
    <property type="entry name" value="LysR_substrate"/>
    <property type="match status" value="1"/>
</dbReference>
<name>A0A939PN74_9ACTN</name>
<dbReference type="PANTHER" id="PTHR30346:SF29">
    <property type="entry name" value="LYSR SUBSTRATE-BINDING"/>
    <property type="match status" value="1"/>
</dbReference>
<keyword evidence="7" id="KW-1185">Reference proteome</keyword>
<accession>A0A939PN74</accession>
<dbReference type="GO" id="GO:0032993">
    <property type="term" value="C:protein-DNA complex"/>
    <property type="evidence" value="ECO:0007669"/>
    <property type="project" value="TreeGrafter"/>
</dbReference>
<dbReference type="AlphaFoldDB" id="A0A939PN74"/>
<organism evidence="6 7">
    <name type="scientific">Actinomadura barringtoniae</name>
    <dbReference type="NCBI Taxonomy" id="1427535"/>
    <lineage>
        <taxon>Bacteria</taxon>
        <taxon>Bacillati</taxon>
        <taxon>Actinomycetota</taxon>
        <taxon>Actinomycetes</taxon>
        <taxon>Streptosporangiales</taxon>
        <taxon>Thermomonosporaceae</taxon>
        <taxon>Actinomadura</taxon>
    </lineage>
</organism>
<dbReference type="Gene3D" id="1.10.10.10">
    <property type="entry name" value="Winged helix-like DNA-binding domain superfamily/Winged helix DNA-binding domain"/>
    <property type="match status" value="1"/>
</dbReference>
<dbReference type="RefSeq" id="WP_208260090.1">
    <property type="nucleotide sequence ID" value="NZ_JAGEOJ010000015.1"/>
</dbReference>
<evidence type="ECO:0000256" key="1">
    <source>
        <dbReference type="ARBA" id="ARBA00009437"/>
    </source>
</evidence>
<keyword evidence="4" id="KW-0804">Transcription</keyword>